<dbReference type="InterPro" id="IPR016181">
    <property type="entry name" value="Acyl_CoA_acyltransferase"/>
</dbReference>
<accession>A0A918RXR0</accession>
<name>A0A918RXR0_9HYPH</name>
<gene>
    <name evidence="1" type="ORF">GCM10007989_07350</name>
</gene>
<evidence type="ECO:0000313" key="2">
    <source>
        <dbReference type="Proteomes" id="UP000646579"/>
    </source>
</evidence>
<dbReference type="AlphaFoldDB" id="A0A918RXR0"/>
<dbReference type="Gene3D" id="3.40.630.30">
    <property type="match status" value="1"/>
</dbReference>
<dbReference type="RefSeq" id="WP_244639917.1">
    <property type="nucleotide sequence ID" value="NZ_BMZE01000001.1"/>
</dbReference>
<reference evidence="1" key="1">
    <citation type="journal article" date="2014" name="Int. J. Syst. Evol. Microbiol.">
        <title>Complete genome sequence of Corynebacterium casei LMG S-19264T (=DSM 44701T), isolated from a smear-ripened cheese.</title>
        <authorList>
            <consortium name="US DOE Joint Genome Institute (JGI-PGF)"/>
            <person name="Walter F."/>
            <person name="Albersmeier A."/>
            <person name="Kalinowski J."/>
            <person name="Ruckert C."/>
        </authorList>
    </citation>
    <scope>NUCLEOTIDE SEQUENCE</scope>
    <source>
        <strain evidence="1">KCTC 32437</strain>
    </source>
</reference>
<evidence type="ECO:0000313" key="1">
    <source>
        <dbReference type="EMBL" id="GHA15126.1"/>
    </source>
</evidence>
<keyword evidence="2" id="KW-1185">Reference proteome</keyword>
<organism evidence="1 2">
    <name type="scientific">Devosia pacifica</name>
    <dbReference type="NCBI Taxonomy" id="1335967"/>
    <lineage>
        <taxon>Bacteria</taxon>
        <taxon>Pseudomonadati</taxon>
        <taxon>Pseudomonadota</taxon>
        <taxon>Alphaproteobacteria</taxon>
        <taxon>Hyphomicrobiales</taxon>
        <taxon>Devosiaceae</taxon>
        <taxon>Devosia</taxon>
    </lineage>
</organism>
<comment type="caution">
    <text evidence="1">The sequence shown here is derived from an EMBL/GenBank/DDBJ whole genome shotgun (WGS) entry which is preliminary data.</text>
</comment>
<dbReference type="EMBL" id="BMZE01000001">
    <property type="protein sequence ID" value="GHA15126.1"/>
    <property type="molecule type" value="Genomic_DNA"/>
</dbReference>
<protein>
    <submittedName>
        <fullName evidence="1">Uncharacterized protein</fullName>
    </submittedName>
</protein>
<dbReference type="Proteomes" id="UP000646579">
    <property type="component" value="Unassembled WGS sequence"/>
</dbReference>
<dbReference type="SUPFAM" id="SSF55729">
    <property type="entry name" value="Acyl-CoA N-acyltransferases (Nat)"/>
    <property type="match status" value="1"/>
</dbReference>
<sequence length="150" mass="17428">MNILPPEAAQEVEKDLAAWCARQIGYSRVWGHCRALGVFDDEKLVAAAIYHNWQPEAGVIEISTAAITPRWLTRKVLHELFAYPFDRLGYQLVVLRISANRGEDRGICRMCRAFGFEEYRIPRLRGRDEDELIFTLTDDAWRASRFEKVR</sequence>
<proteinExistence type="predicted"/>
<reference evidence="1" key="2">
    <citation type="submission" date="2020-09" db="EMBL/GenBank/DDBJ databases">
        <authorList>
            <person name="Sun Q."/>
            <person name="Kim S."/>
        </authorList>
    </citation>
    <scope>NUCLEOTIDE SEQUENCE</scope>
    <source>
        <strain evidence="1">KCTC 32437</strain>
    </source>
</reference>